<accession>A0ABQ1WV08</accession>
<keyword evidence="2" id="KW-1185">Reference proteome</keyword>
<evidence type="ECO:0000313" key="1">
    <source>
        <dbReference type="EMBL" id="GGG43803.1"/>
    </source>
</evidence>
<dbReference type="EMBL" id="BMIX01000008">
    <property type="protein sequence ID" value="GGG43803.1"/>
    <property type="molecule type" value="Genomic_DNA"/>
</dbReference>
<comment type="caution">
    <text evidence="1">The sequence shown here is derived from an EMBL/GenBank/DDBJ whole genome shotgun (WGS) entry which is preliminary data.</text>
</comment>
<gene>
    <name evidence="1" type="ORF">GCM10011532_29790</name>
</gene>
<reference evidence="2" key="1">
    <citation type="journal article" date="2019" name="Int. J. Syst. Evol. Microbiol.">
        <title>The Global Catalogue of Microorganisms (GCM) 10K type strain sequencing project: providing services to taxonomists for standard genome sequencing and annotation.</title>
        <authorList>
            <consortium name="The Broad Institute Genomics Platform"/>
            <consortium name="The Broad Institute Genome Sequencing Center for Infectious Disease"/>
            <person name="Wu L."/>
            <person name="Ma J."/>
        </authorList>
    </citation>
    <scope>NUCLEOTIDE SEQUENCE [LARGE SCALE GENOMIC DNA]</scope>
    <source>
        <strain evidence="2">CGMCC 1.15422</strain>
    </source>
</reference>
<sequence>MFAEFVPTYVKPVLMNVQSLTVKFASNAQKNVEPVPKAVKKWQLKKNVKFFLKGAAKKLLLFYKRDYKVGKNTIQSLIHNHLKKKASRSLDTTRASGVHLIPCLKK</sequence>
<name>A0ABQ1WV08_9FLAO</name>
<dbReference type="RefSeq" id="WP_041250036.1">
    <property type="nucleotide sequence ID" value="NZ_BMIX01000008.1"/>
</dbReference>
<dbReference type="Proteomes" id="UP000605733">
    <property type="component" value="Unassembled WGS sequence"/>
</dbReference>
<protein>
    <submittedName>
        <fullName evidence="1">Uncharacterized protein</fullName>
    </submittedName>
</protein>
<evidence type="ECO:0000313" key="2">
    <source>
        <dbReference type="Proteomes" id="UP000605733"/>
    </source>
</evidence>
<organism evidence="1 2">
    <name type="scientific">Christiangramia forsetii</name>
    <dbReference type="NCBI Taxonomy" id="411153"/>
    <lineage>
        <taxon>Bacteria</taxon>
        <taxon>Pseudomonadati</taxon>
        <taxon>Bacteroidota</taxon>
        <taxon>Flavobacteriia</taxon>
        <taxon>Flavobacteriales</taxon>
        <taxon>Flavobacteriaceae</taxon>
        <taxon>Christiangramia</taxon>
    </lineage>
</organism>
<proteinExistence type="predicted"/>